<proteinExistence type="predicted"/>
<reference evidence="1 2" key="1">
    <citation type="submission" date="2019-06" db="EMBL/GenBank/DDBJ databases">
        <title>Sorghum-associated microbial communities from plants grown in Nebraska, USA.</title>
        <authorList>
            <person name="Schachtman D."/>
        </authorList>
    </citation>
    <scope>NUCLEOTIDE SEQUENCE [LARGE SCALE GENOMIC DNA]</scope>
    <source>
        <strain evidence="1 2">1209</strain>
    </source>
</reference>
<accession>A0A561Q3X2</accession>
<name>A0A561Q3X2_9BACT</name>
<sequence>MNGKELNAASKPLGMIEIKSCDINNLTLILRGVNGEQEDL</sequence>
<comment type="caution">
    <text evidence="1">The sequence shown here is derived from an EMBL/GenBank/DDBJ whole genome shotgun (WGS) entry which is preliminary data.</text>
</comment>
<keyword evidence="2" id="KW-1185">Reference proteome</keyword>
<gene>
    <name evidence="1" type="ORF">FHW36_101981</name>
</gene>
<evidence type="ECO:0000313" key="2">
    <source>
        <dbReference type="Proteomes" id="UP000320811"/>
    </source>
</evidence>
<evidence type="ECO:0000313" key="1">
    <source>
        <dbReference type="EMBL" id="TWF45055.1"/>
    </source>
</evidence>
<protein>
    <submittedName>
        <fullName evidence="1">Uncharacterized protein</fullName>
    </submittedName>
</protein>
<organism evidence="1 2">
    <name type="scientific">Chitinophaga polysaccharea</name>
    <dbReference type="NCBI Taxonomy" id="1293035"/>
    <lineage>
        <taxon>Bacteria</taxon>
        <taxon>Pseudomonadati</taxon>
        <taxon>Bacteroidota</taxon>
        <taxon>Chitinophagia</taxon>
        <taxon>Chitinophagales</taxon>
        <taxon>Chitinophagaceae</taxon>
        <taxon>Chitinophaga</taxon>
    </lineage>
</organism>
<dbReference type="Proteomes" id="UP000320811">
    <property type="component" value="Unassembled WGS sequence"/>
</dbReference>
<dbReference type="AlphaFoldDB" id="A0A561Q3X2"/>
<dbReference type="EMBL" id="VIWO01000001">
    <property type="protein sequence ID" value="TWF45055.1"/>
    <property type="molecule type" value="Genomic_DNA"/>
</dbReference>